<proteinExistence type="predicted"/>
<comment type="caution">
    <text evidence="2">The sequence shown here is derived from an EMBL/GenBank/DDBJ whole genome shotgun (WGS) entry which is preliminary data.</text>
</comment>
<dbReference type="SUPFAM" id="SSF52540">
    <property type="entry name" value="P-loop containing nucleoside triphosphate hydrolases"/>
    <property type="match status" value="1"/>
</dbReference>
<dbReference type="Proteomes" id="UP000324585">
    <property type="component" value="Unassembled WGS sequence"/>
</dbReference>
<name>A0A5J4ZA36_PORPP</name>
<keyword evidence="1" id="KW-1133">Transmembrane helix</keyword>
<accession>A0A5J4ZA36</accession>
<evidence type="ECO:0000313" key="2">
    <source>
        <dbReference type="EMBL" id="KAA8499990.1"/>
    </source>
</evidence>
<keyword evidence="3" id="KW-1185">Reference proteome</keyword>
<evidence type="ECO:0008006" key="4">
    <source>
        <dbReference type="Google" id="ProtNLM"/>
    </source>
</evidence>
<sequence>MLAEEPISQTRRHACDKLFSLWEWGPDGERRKRNVVCGKMKVGLLWIGCLWISVASAQMLQPAKVLQQVQMEAHESAFVADDTAGYPIIVNLAFGKSGTTSLTEVLKAMGYGPLHWFAGRELPQALFRSGREDLVYIPNTHTPTTLLVDVVLNIIRNGESLEMLSALNQSTRKSFRAFTEIPMWRYPECKYPQITHLDDLVRLNPKARFIMTVREIHSHVHSMIKWRPRYWMAGNMAKCANLNESDLQNELERWVTETNNQVKRRMAAFKPPVPLLELDVSKDHISTLLWHVYPDGRVPLQVKNVMDKLHDKFPVKNLNTRAHEQDAFEQRQTPLISRTKAGLPGPVHTLALLVIAVAGTLSLLSFAQASAISGSLQTQAKPRS</sequence>
<dbReference type="Gene3D" id="3.40.50.300">
    <property type="entry name" value="P-loop containing nucleotide triphosphate hydrolases"/>
    <property type="match status" value="1"/>
</dbReference>
<gene>
    <name evidence="2" type="ORF">FVE85_7575</name>
</gene>
<dbReference type="PANTHER" id="PTHR36978:SF4">
    <property type="entry name" value="P-LOOP CONTAINING NUCLEOSIDE TRIPHOSPHATE HYDROLASE PROTEIN"/>
    <property type="match status" value="1"/>
</dbReference>
<evidence type="ECO:0000256" key="1">
    <source>
        <dbReference type="SAM" id="Phobius"/>
    </source>
</evidence>
<evidence type="ECO:0000313" key="3">
    <source>
        <dbReference type="Proteomes" id="UP000324585"/>
    </source>
</evidence>
<feature type="transmembrane region" description="Helical" evidence="1">
    <location>
        <begin position="347"/>
        <end position="367"/>
    </location>
</feature>
<reference evidence="3" key="1">
    <citation type="journal article" date="2019" name="Nat. Commun.">
        <title>Expansion of phycobilisome linker gene families in mesophilic red algae.</title>
        <authorList>
            <person name="Lee J."/>
            <person name="Kim D."/>
            <person name="Bhattacharya D."/>
            <person name="Yoon H.S."/>
        </authorList>
    </citation>
    <scope>NUCLEOTIDE SEQUENCE [LARGE SCALE GENOMIC DNA]</scope>
    <source>
        <strain evidence="3">CCMP 1328</strain>
    </source>
</reference>
<dbReference type="EMBL" id="VRMN01000001">
    <property type="protein sequence ID" value="KAA8499990.1"/>
    <property type="molecule type" value="Genomic_DNA"/>
</dbReference>
<dbReference type="PANTHER" id="PTHR36978">
    <property type="entry name" value="P-LOOP CONTAINING NUCLEOTIDE TRIPHOSPHATE HYDROLASE"/>
    <property type="match status" value="1"/>
</dbReference>
<dbReference type="InterPro" id="IPR027417">
    <property type="entry name" value="P-loop_NTPase"/>
</dbReference>
<dbReference type="OrthoDB" id="408152at2759"/>
<keyword evidence="1" id="KW-0472">Membrane</keyword>
<dbReference type="AlphaFoldDB" id="A0A5J4ZA36"/>
<protein>
    <recommendedName>
        <fullName evidence="4">Sulfotransferase domain-containing protein</fullName>
    </recommendedName>
</protein>
<organism evidence="2 3">
    <name type="scientific">Porphyridium purpureum</name>
    <name type="common">Red alga</name>
    <name type="synonym">Porphyridium cruentum</name>
    <dbReference type="NCBI Taxonomy" id="35688"/>
    <lineage>
        <taxon>Eukaryota</taxon>
        <taxon>Rhodophyta</taxon>
        <taxon>Bangiophyceae</taxon>
        <taxon>Porphyridiales</taxon>
        <taxon>Porphyridiaceae</taxon>
        <taxon>Porphyridium</taxon>
    </lineage>
</organism>
<keyword evidence="1" id="KW-0812">Transmembrane</keyword>